<evidence type="ECO:0008006" key="3">
    <source>
        <dbReference type="Google" id="ProtNLM"/>
    </source>
</evidence>
<gene>
    <name evidence="1" type="ORF">GCM10009117_14670</name>
</gene>
<reference evidence="2" key="1">
    <citation type="journal article" date="2019" name="Int. J. Syst. Evol. Microbiol.">
        <title>The Global Catalogue of Microorganisms (GCM) 10K type strain sequencing project: providing services to taxonomists for standard genome sequencing and annotation.</title>
        <authorList>
            <consortium name="The Broad Institute Genomics Platform"/>
            <consortium name="The Broad Institute Genome Sequencing Center for Infectious Disease"/>
            <person name="Wu L."/>
            <person name="Ma J."/>
        </authorList>
    </citation>
    <scope>NUCLEOTIDE SEQUENCE [LARGE SCALE GENOMIC DNA]</scope>
    <source>
        <strain evidence="2">JCM 16082</strain>
    </source>
</reference>
<keyword evidence="2" id="KW-1185">Reference proteome</keyword>
<name>A0ABP3XSW3_9FLAO</name>
<sequence>MMKKLLFLGITLVTIISFAQEADLYYAGHNYYMLINITGNGGPPDDYKSYNAQPIVRRNNNSILFTSGTIGSGGSAFSNKRIAVPYTGGPYTVKMGGYVTNWVEADCPSCSPTDYCSINSTNCGSNNTAGEQTKTLSLFGSAEWGNSNSSNLTSSSPLRSYSKVWLLPKIRVDASNNERSLDDQVFDVSGQNISDGQWYYFSNADGQYIPLTNVSVKNKFPMNITLQQLDDMVVDDILAIGNVKLQFRLSSSGGGVYTKFQTGPTFPPSESTTPGSSELYFDTYILDVIKASPAYSTIAGVDTSCVYTTDGGFELDFQESLTNVSILFVVSSADGVNFSYSATINGTAFNWSESGIDLPPGTYTLTYQEQPSSQPVPKPGDPPIVFTIGTPSPVEFTTSSNDLNCFEQGAGNIYIDASGGTGSLEYSLDNGVTYSALSSNPMTITGLSIGEYDVRVRDSNSCEEQN</sequence>
<protein>
    <recommendedName>
        <fullName evidence="3">SprB repeat-containing protein</fullName>
    </recommendedName>
</protein>
<evidence type="ECO:0000313" key="1">
    <source>
        <dbReference type="EMBL" id="GAA0872320.1"/>
    </source>
</evidence>
<accession>A0ABP3XSW3</accession>
<comment type="caution">
    <text evidence="1">The sequence shown here is derived from an EMBL/GenBank/DDBJ whole genome shotgun (WGS) entry which is preliminary data.</text>
</comment>
<dbReference type="EMBL" id="BAAAFG010000014">
    <property type="protein sequence ID" value="GAA0872320.1"/>
    <property type="molecule type" value="Genomic_DNA"/>
</dbReference>
<organism evidence="1 2">
    <name type="scientific">Gangjinia marincola</name>
    <dbReference type="NCBI Taxonomy" id="578463"/>
    <lineage>
        <taxon>Bacteria</taxon>
        <taxon>Pseudomonadati</taxon>
        <taxon>Bacteroidota</taxon>
        <taxon>Flavobacteriia</taxon>
        <taxon>Flavobacteriales</taxon>
        <taxon>Flavobacteriaceae</taxon>
        <taxon>Gangjinia</taxon>
    </lineage>
</organism>
<evidence type="ECO:0000313" key="2">
    <source>
        <dbReference type="Proteomes" id="UP001500507"/>
    </source>
</evidence>
<proteinExistence type="predicted"/>
<dbReference type="Proteomes" id="UP001500507">
    <property type="component" value="Unassembled WGS sequence"/>
</dbReference>